<proteinExistence type="predicted"/>
<evidence type="ECO:0000259" key="1">
    <source>
        <dbReference type="Pfam" id="PF24035"/>
    </source>
</evidence>
<evidence type="ECO:0000313" key="3">
    <source>
        <dbReference type="Proteomes" id="UP000273828"/>
    </source>
</evidence>
<dbReference type="InterPro" id="IPR055768">
    <property type="entry name" value="DUF7344"/>
</dbReference>
<dbReference type="Proteomes" id="UP000273828">
    <property type="component" value="Unassembled WGS sequence"/>
</dbReference>
<dbReference type="OrthoDB" id="247722at2157"/>
<dbReference type="Pfam" id="PF24035">
    <property type="entry name" value="DUF7344"/>
    <property type="match status" value="1"/>
</dbReference>
<organism evidence="2 3">
    <name type="scientific">Natrarchaeobius halalkaliphilus</name>
    <dbReference type="NCBI Taxonomy" id="1679091"/>
    <lineage>
        <taxon>Archaea</taxon>
        <taxon>Methanobacteriati</taxon>
        <taxon>Methanobacteriota</taxon>
        <taxon>Stenosarchaea group</taxon>
        <taxon>Halobacteria</taxon>
        <taxon>Halobacteriales</taxon>
        <taxon>Natrialbaceae</taxon>
        <taxon>Natrarchaeobius</taxon>
    </lineage>
</organism>
<dbReference type="AlphaFoldDB" id="A0A3N6LYY5"/>
<evidence type="ECO:0000313" key="2">
    <source>
        <dbReference type="EMBL" id="RQG93094.1"/>
    </source>
</evidence>
<protein>
    <recommendedName>
        <fullName evidence="1">DUF7344 domain-containing protein</fullName>
    </recommendedName>
</protein>
<sequence>MSDDTRRSTQSSEEMFESIENISPDTVFDLLSHRHRRIVIELLVASDGVLTIRDLRNEIIEKEQGVEITEGDKEQIEQVFISLYHIHIPKLAEEGIVNYDQERTVVEPTEKLSNLVPFLSQL</sequence>
<feature type="domain" description="DUF7344" evidence="1">
    <location>
        <begin position="28"/>
        <end position="107"/>
    </location>
</feature>
<comment type="caution">
    <text evidence="2">The sequence shown here is derived from an EMBL/GenBank/DDBJ whole genome shotgun (WGS) entry which is preliminary data.</text>
</comment>
<reference evidence="2 3" key="1">
    <citation type="submission" date="2018-10" db="EMBL/GenBank/DDBJ databases">
        <title>Natrarchaeobius chitinivorans gen. nov., sp. nov., and Natrarchaeobius haloalkaliphilus sp. nov., alkaliphilic, chitin-utilizing haloarchaea from hypersaline alkaline lakes.</title>
        <authorList>
            <person name="Sorokin D.Y."/>
            <person name="Elcheninov A.G."/>
            <person name="Kostrikina N.A."/>
            <person name="Bale N.J."/>
            <person name="Sinninghe Damste J.S."/>
            <person name="Khijniak T.V."/>
            <person name="Kublanov I.V."/>
            <person name="Toshchakov S.V."/>
        </authorList>
    </citation>
    <scope>NUCLEOTIDE SEQUENCE [LARGE SCALE GENOMIC DNA]</scope>
    <source>
        <strain evidence="2 3">AArcht-Sl</strain>
    </source>
</reference>
<accession>A0A3N6LYY5</accession>
<dbReference type="RefSeq" id="WP_124176981.1">
    <property type="nucleotide sequence ID" value="NZ_REFY01000001.1"/>
</dbReference>
<keyword evidence="3" id="KW-1185">Reference proteome</keyword>
<gene>
    <name evidence="2" type="ORF">EA462_02505</name>
</gene>
<name>A0A3N6LYY5_9EURY</name>
<dbReference type="EMBL" id="REFY01000001">
    <property type="protein sequence ID" value="RQG93094.1"/>
    <property type="molecule type" value="Genomic_DNA"/>
</dbReference>